<accession>A0A2P8FPG2</accession>
<dbReference type="AlphaFoldDB" id="A0A2P8FPG2"/>
<sequence>MKTFLAYLTFAALLALCYIEKTNAEVAKSQAHAYRNGREARTDAASHAGHDAAVAQWGE</sequence>
<name>A0A2P8FPG2_9BACT</name>
<dbReference type="Proteomes" id="UP000241964">
    <property type="component" value="Unassembled WGS sequence"/>
</dbReference>
<reference evidence="1 2" key="1">
    <citation type="submission" date="2018-03" db="EMBL/GenBank/DDBJ databases">
        <title>Genomic Encyclopedia of Archaeal and Bacterial Type Strains, Phase II (KMG-II): from individual species to whole genera.</title>
        <authorList>
            <person name="Goeker M."/>
        </authorList>
    </citation>
    <scope>NUCLEOTIDE SEQUENCE [LARGE SCALE GENOMIC DNA]</scope>
    <source>
        <strain evidence="1 2">DSM 29057</strain>
    </source>
</reference>
<proteinExistence type="predicted"/>
<dbReference type="EMBL" id="PYAS01000016">
    <property type="protein sequence ID" value="PSL23620.1"/>
    <property type="molecule type" value="Genomic_DNA"/>
</dbReference>
<protein>
    <submittedName>
        <fullName evidence="1">Uncharacterized protein</fullName>
    </submittedName>
</protein>
<evidence type="ECO:0000313" key="1">
    <source>
        <dbReference type="EMBL" id="PSL23620.1"/>
    </source>
</evidence>
<evidence type="ECO:0000313" key="2">
    <source>
        <dbReference type="Proteomes" id="UP000241964"/>
    </source>
</evidence>
<organism evidence="1 2">
    <name type="scientific">Dyadobacter jiangsuensis</name>
    <dbReference type="NCBI Taxonomy" id="1591085"/>
    <lineage>
        <taxon>Bacteria</taxon>
        <taxon>Pseudomonadati</taxon>
        <taxon>Bacteroidota</taxon>
        <taxon>Cytophagia</taxon>
        <taxon>Cytophagales</taxon>
        <taxon>Spirosomataceae</taxon>
        <taxon>Dyadobacter</taxon>
    </lineage>
</organism>
<comment type="caution">
    <text evidence="1">The sequence shown here is derived from an EMBL/GenBank/DDBJ whole genome shotgun (WGS) entry which is preliminary data.</text>
</comment>
<keyword evidence="2" id="KW-1185">Reference proteome</keyword>
<gene>
    <name evidence="1" type="ORF">CLV60_116176</name>
</gene>
<dbReference type="RefSeq" id="WP_106598731.1">
    <property type="nucleotide sequence ID" value="NZ_PYAS01000016.1"/>
</dbReference>